<reference evidence="4" key="3">
    <citation type="submission" date="2021-03" db="EMBL/GenBank/DDBJ databases">
        <title>Genomic Encyclopedia of Type Strains, Phase IV (KMG-IV): sequencing the most valuable type-strain genomes for metagenomic binning, comparative biology and taxonomic classification.</title>
        <authorList>
            <person name="Goeker M."/>
        </authorList>
    </citation>
    <scope>NUCLEOTIDE SEQUENCE</scope>
    <source>
        <strain evidence="4">DSM 22443</strain>
    </source>
</reference>
<dbReference type="Proteomes" id="UP000614609">
    <property type="component" value="Unassembled WGS sequence"/>
</dbReference>
<keyword evidence="5" id="KW-1185">Reference proteome</keyword>
<evidence type="ECO:0000313" key="5">
    <source>
        <dbReference type="Proteomes" id="UP000614609"/>
    </source>
</evidence>
<dbReference type="EMBL" id="BMOO01000004">
    <property type="protein sequence ID" value="GGM70133.1"/>
    <property type="molecule type" value="Genomic_DNA"/>
</dbReference>
<evidence type="ECO:0000256" key="2">
    <source>
        <dbReference type="HAMAP-Rule" id="MF_00341"/>
    </source>
</evidence>
<gene>
    <name evidence="3" type="ORF">GCM10009017_20360</name>
    <name evidence="4" type="ORF">J2752_001867</name>
</gene>
<dbReference type="Pfam" id="PF03686">
    <property type="entry name" value="UPF0146"/>
    <property type="match status" value="1"/>
</dbReference>
<protein>
    <recommendedName>
        <fullName evidence="2">UPF0146 protein GCM10009017_20360</fullName>
    </recommendedName>
</protein>
<sequence>MEPTRAGALADGLLTLVERERPRVVEVGIGRETAVAAALAERGCPVVATDVYERETPDGVRFARDDVTTPALDVYAEAAVVYALNCPPELHRPLRAVARDVDAACAFTTLGGDPPAVPVERRTVGPETLYVARPR</sequence>
<reference evidence="3" key="2">
    <citation type="submission" date="2020-09" db="EMBL/GenBank/DDBJ databases">
        <authorList>
            <person name="Sun Q."/>
            <person name="Ohkuma M."/>
        </authorList>
    </citation>
    <scope>NUCLEOTIDE SEQUENCE</scope>
    <source>
        <strain evidence="3">JCM 16108</strain>
    </source>
</reference>
<evidence type="ECO:0000256" key="1">
    <source>
        <dbReference type="ARBA" id="ARBA00006969"/>
    </source>
</evidence>
<accession>A0A830G102</accession>
<comment type="similarity">
    <text evidence="1 2">Belongs to the UPF0146 family.</text>
</comment>
<evidence type="ECO:0000313" key="3">
    <source>
        <dbReference type="EMBL" id="GGM70133.1"/>
    </source>
</evidence>
<dbReference type="EMBL" id="JAGGKO010000003">
    <property type="protein sequence ID" value="MBP1954955.1"/>
    <property type="molecule type" value="Genomic_DNA"/>
</dbReference>
<dbReference type="InterPro" id="IPR005353">
    <property type="entry name" value="UPF0146"/>
</dbReference>
<reference evidence="3" key="1">
    <citation type="journal article" date="2014" name="Int. J. Syst. Evol. Microbiol.">
        <title>Complete genome sequence of Corynebacterium casei LMG S-19264T (=DSM 44701T), isolated from a smear-ripened cheese.</title>
        <authorList>
            <consortium name="US DOE Joint Genome Institute (JGI-PGF)"/>
            <person name="Walter F."/>
            <person name="Albersmeier A."/>
            <person name="Kalinowski J."/>
            <person name="Ruckert C."/>
        </authorList>
    </citation>
    <scope>NUCLEOTIDE SEQUENCE</scope>
    <source>
        <strain evidence="3">JCM 16108</strain>
    </source>
</reference>
<dbReference type="Proteomes" id="UP000765891">
    <property type="component" value="Unassembled WGS sequence"/>
</dbReference>
<dbReference type="InterPro" id="IPR029063">
    <property type="entry name" value="SAM-dependent_MTases_sf"/>
</dbReference>
<dbReference type="HAMAP" id="MF_00341">
    <property type="entry name" value="UPF0146"/>
    <property type="match status" value="1"/>
</dbReference>
<dbReference type="RefSeq" id="WP_407647606.1">
    <property type="nucleotide sequence ID" value="NZ_BMOO01000004.1"/>
</dbReference>
<dbReference type="Gene3D" id="3.40.50.150">
    <property type="entry name" value="Vaccinia Virus protein VP39"/>
    <property type="match status" value="1"/>
</dbReference>
<name>A0A830G102_9EURY</name>
<organism evidence="3 5">
    <name type="scientific">Halarchaeum rubridurum</name>
    <dbReference type="NCBI Taxonomy" id="489911"/>
    <lineage>
        <taxon>Archaea</taxon>
        <taxon>Methanobacteriati</taxon>
        <taxon>Methanobacteriota</taxon>
        <taxon>Stenosarchaea group</taxon>
        <taxon>Halobacteria</taxon>
        <taxon>Halobacteriales</taxon>
        <taxon>Halobacteriaceae</taxon>
    </lineage>
</organism>
<evidence type="ECO:0000313" key="4">
    <source>
        <dbReference type="EMBL" id="MBP1954955.1"/>
    </source>
</evidence>
<proteinExistence type="inferred from homology"/>
<dbReference type="PIRSF" id="PIRSF016725">
    <property type="entry name" value="UCP016725"/>
    <property type="match status" value="1"/>
</dbReference>
<dbReference type="AlphaFoldDB" id="A0A830G102"/>
<comment type="caution">
    <text evidence="3">The sequence shown here is derived from an EMBL/GenBank/DDBJ whole genome shotgun (WGS) entry which is preliminary data.</text>
</comment>